<dbReference type="InterPro" id="IPR029442">
    <property type="entry name" value="GyrI-like"/>
</dbReference>
<dbReference type="Gene3D" id="3.20.80.10">
    <property type="entry name" value="Regulatory factor, effector binding domain"/>
    <property type="match status" value="1"/>
</dbReference>
<dbReference type="Gene3D" id="1.10.1660.10">
    <property type="match status" value="1"/>
</dbReference>
<evidence type="ECO:0000259" key="2">
    <source>
        <dbReference type="PROSITE" id="PS50937"/>
    </source>
</evidence>
<dbReference type="PROSITE" id="PS50937">
    <property type="entry name" value="HTH_MERR_2"/>
    <property type="match status" value="1"/>
</dbReference>
<dbReference type="PANTHER" id="PTHR30204:SF97">
    <property type="entry name" value="MERR FAMILY REGULATORY PROTEIN"/>
    <property type="match status" value="1"/>
</dbReference>
<accession>A0ABU4H4I1</accession>
<dbReference type="SMART" id="SM00871">
    <property type="entry name" value="AraC_E_bind"/>
    <property type="match status" value="1"/>
</dbReference>
<dbReference type="SUPFAM" id="SSF46955">
    <property type="entry name" value="Putative DNA-binding domain"/>
    <property type="match status" value="1"/>
</dbReference>
<gene>
    <name evidence="3" type="ORF">R8Z58_15705</name>
</gene>
<dbReference type="Pfam" id="PF00376">
    <property type="entry name" value="MerR"/>
    <property type="match status" value="1"/>
</dbReference>
<dbReference type="InterPro" id="IPR047057">
    <property type="entry name" value="MerR_fam"/>
</dbReference>
<protein>
    <submittedName>
        <fullName evidence="3">MerR family transcriptional regulator</fullName>
    </submittedName>
</protein>
<dbReference type="InterPro" id="IPR010499">
    <property type="entry name" value="AraC_E-bd"/>
</dbReference>
<keyword evidence="4" id="KW-1185">Reference proteome</keyword>
<dbReference type="InterPro" id="IPR009061">
    <property type="entry name" value="DNA-bd_dom_put_sf"/>
</dbReference>
<feature type="domain" description="HTH merR-type" evidence="2">
    <location>
        <begin position="10"/>
        <end position="80"/>
    </location>
</feature>
<organism evidence="3 4">
    <name type="scientific">Microbacterium arthrosphaerae</name>
    <dbReference type="NCBI Taxonomy" id="792652"/>
    <lineage>
        <taxon>Bacteria</taxon>
        <taxon>Bacillati</taxon>
        <taxon>Actinomycetota</taxon>
        <taxon>Actinomycetes</taxon>
        <taxon>Micrococcales</taxon>
        <taxon>Microbacteriaceae</taxon>
        <taxon>Microbacterium</taxon>
    </lineage>
</organism>
<proteinExistence type="predicted"/>
<evidence type="ECO:0000313" key="4">
    <source>
        <dbReference type="Proteomes" id="UP001283109"/>
    </source>
</evidence>
<keyword evidence="1" id="KW-0238">DNA-binding</keyword>
<dbReference type="Pfam" id="PF06445">
    <property type="entry name" value="GyrI-like"/>
    <property type="match status" value="1"/>
</dbReference>
<dbReference type="SMART" id="SM00422">
    <property type="entry name" value="HTH_MERR"/>
    <property type="match status" value="1"/>
</dbReference>
<evidence type="ECO:0000313" key="3">
    <source>
        <dbReference type="EMBL" id="MDW4574226.1"/>
    </source>
</evidence>
<dbReference type="Proteomes" id="UP001283109">
    <property type="component" value="Unassembled WGS sequence"/>
</dbReference>
<dbReference type="InterPro" id="IPR011256">
    <property type="entry name" value="Reg_factor_effector_dom_sf"/>
</dbReference>
<evidence type="ECO:0000256" key="1">
    <source>
        <dbReference type="ARBA" id="ARBA00023125"/>
    </source>
</evidence>
<name>A0ABU4H4I1_9MICO</name>
<dbReference type="InterPro" id="IPR000551">
    <property type="entry name" value="MerR-type_HTH_dom"/>
</dbReference>
<comment type="caution">
    <text evidence="3">The sequence shown here is derived from an EMBL/GenBank/DDBJ whole genome shotgun (WGS) entry which is preliminary data.</text>
</comment>
<dbReference type="RefSeq" id="WP_318354718.1">
    <property type="nucleotide sequence ID" value="NZ_JAWQEV010000005.1"/>
</dbReference>
<reference evidence="3 4" key="1">
    <citation type="submission" date="2023-11" db="EMBL/GenBank/DDBJ databases">
        <title>Draft genome sequence of Microbacterium arthrosphaerae JCM 30492.</title>
        <authorList>
            <person name="Zhang G."/>
            <person name="Ding Y."/>
        </authorList>
    </citation>
    <scope>NUCLEOTIDE SEQUENCE [LARGE SCALE GENOMIC DNA]</scope>
    <source>
        <strain evidence="3 4">JCM 30492</strain>
    </source>
</reference>
<dbReference type="SUPFAM" id="SSF55136">
    <property type="entry name" value="Probable bacterial effector-binding domain"/>
    <property type="match status" value="1"/>
</dbReference>
<dbReference type="EMBL" id="JAWQEV010000005">
    <property type="protein sequence ID" value="MDW4574226.1"/>
    <property type="molecule type" value="Genomic_DNA"/>
</dbReference>
<sequence>MSSSSVVSTMYTIGQFAALGRVSVRMLRHYDAIGLLVPADVDDRTGYRRYAPQQLSPLLRIAQLRDVGCGLEDAAEVLRSPDESAALRRVLERRRLDLVASVAAETARLARVDEQLRYLDEGERQMTEIAYRRLEPVTVYAASGVVPGGENVPATIDRILPPLYDALEAAGVDYREPGVFWYEPVEGTDDLRAWVSWIAGDDPVPGDGWEIVQLPAVERAAVTQYHGEMAGIGDAWHRFMQAALADGATFDGACREVYLQAEGPQSEWITELQQPLA</sequence>
<dbReference type="PANTHER" id="PTHR30204">
    <property type="entry name" value="REDOX-CYCLING DRUG-SENSING TRANSCRIPTIONAL ACTIVATOR SOXR"/>
    <property type="match status" value="1"/>
</dbReference>